<accession>A0A1R1YM41</accession>
<dbReference type="InterPro" id="IPR000571">
    <property type="entry name" value="Znf_CCCH"/>
</dbReference>
<evidence type="ECO:0000256" key="3">
    <source>
        <dbReference type="ARBA" id="ARBA00022833"/>
    </source>
</evidence>
<feature type="zinc finger region" description="C3H1-type" evidence="4">
    <location>
        <begin position="295"/>
        <end position="322"/>
    </location>
</feature>
<gene>
    <name evidence="7" type="ORF">AYI69_g2625</name>
</gene>
<evidence type="ECO:0000256" key="2">
    <source>
        <dbReference type="ARBA" id="ARBA00022771"/>
    </source>
</evidence>
<dbReference type="InterPro" id="IPR036855">
    <property type="entry name" value="Znf_CCCH_sf"/>
</dbReference>
<evidence type="ECO:0000313" key="8">
    <source>
        <dbReference type="Proteomes" id="UP000187429"/>
    </source>
</evidence>
<dbReference type="Gene3D" id="3.30.1370.210">
    <property type="match status" value="1"/>
</dbReference>
<evidence type="ECO:0000259" key="6">
    <source>
        <dbReference type="PROSITE" id="PS50103"/>
    </source>
</evidence>
<dbReference type="GO" id="GO:0008270">
    <property type="term" value="F:zinc ion binding"/>
    <property type="evidence" value="ECO:0007669"/>
    <property type="project" value="UniProtKB-KW"/>
</dbReference>
<protein>
    <submittedName>
        <fullName evidence="7">Putative cleavage and polyadenylation specificity factor subunit 4-like protein</fullName>
    </submittedName>
</protein>
<name>A0A1R1YM41_9FUNG</name>
<keyword evidence="1 4" id="KW-0479">Metal-binding</keyword>
<dbReference type="OrthoDB" id="5593091at2759"/>
<dbReference type="SUPFAM" id="SSF90229">
    <property type="entry name" value="CCCH zinc finger"/>
    <property type="match status" value="1"/>
</dbReference>
<feature type="zinc finger region" description="C3H1-type" evidence="4">
    <location>
        <begin position="271"/>
        <end position="294"/>
    </location>
</feature>
<sequence>MSTLELLLKDLDLDSELVNKYVNAALEDSSLSTVEKEETIREYLLIGDFQSEDKINRIVKKILVNYSKEKSTEQKIEDSSISNPINPIRKGLSFSKRIPPRGLFKERLAQPSFNASTPVSENSTEVAHENAFGGEECDMNLADAMREQIYTNGFVENVYSTPQNFSYDLNGGYQSSITVGTSPFGEYDQSNGIYHTEGLDIFDSDEITLTDFEILNVIFEIIDPDVIWEAFLVTEFDPQAVLELLLIVDKKSLTTQTYHHQQSQQFQQQQLANKRVCKYYLRGECYRSDCWYSHDLGLIICKFWLRGSCIKDDKCEFLHEWPVHMVSAITKESEHLNNKDIKKIENRCSPPPLNNAEFPSLLAISEQNAKAQNKLNGSKNKSKKNTKPLNNEKKALKSEKTIGNSVELPIKPTALKPTTKEFVPQTKGKRAFLPQTEINSGAKKSLQNDARVETAFNSVTGTIFSMKRFPNLPEINPILHPEHEQFGNFYKIYNEAINLSEKRNLALKEAIEIYMNSGSGSDSIAAEKEIISGAANKTLGLNKQVHDKYMEASDELYYRSIGAGNGQTGIVSPEFEEKIVYIYLYGLTSEDAIYLLSRHLESTEYEHCFIMTNKLGTPSNKTSQLTVEVLDFLEKSRYRFKSFAEENMVGVFSVLVDFLKVT</sequence>
<dbReference type="AlphaFoldDB" id="A0A1R1YM41"/>
<organism evidence="7 8">
    <name type="scientific">Smittium culicis</name>
    <dbReference type="NCBI Taxonomy" id="133412"/>
    <lineage>
        <taxon>Eukaryota</taxon>
        <taxon>Fungi</taxon>
        <taxon>Fungi incertae sedis</taxon>
        <taxon>Zoopagomycota</taxon>
        <taxon>Kickxellomycotina</taxon>
        <taxon>Harpellomycetes</taxon>
        <taxon>Harpellales</taxon>
        <taxon>Legeriomycetaceae</taxon>
        <taxon>Smittium</taxon>
    </lineage>
</organism>
<evidence type="ECO:0000256" key="4">
    <source>
        <dbReference type="PROSITE-ProRule" id="PRU00723"/>
    </source>
</evidence>
<keyword evidence="2 4" id="KW-0863">Zinc-finger</keyword>
<keyword evidence="8" id="KW-1185">Reference proteome</keyword>
<dbReference type="Gene3D" id="4.10.1000.10">
    <property type="entry name" value="Zinc finger, CCCH-type"/>
    <property type="match status" value="1"/>
</dbReference>
<dbReference type="SMART" id="SM00356">
    <property type="entry name" value="ZnF_C3H1"/>
    <property type="match status" value="2"/>
</dbReference>
<feature type="domain" description="C3H1-type" evidence="6">
    <location>
        <begin position="295"/>
        <end position="322"/>
    </location>
</feature>
<evidence type="ECO:0000256" key="5">
    <source>
        <dbReference type="SAM" id="MobiDB-lite"/>
    </source>
</evidence>
<comment type="caution">
    <text evidence="7">The sequence shown here is derived from an EMBL/GenBank/DDBJ whole genome shotgun (WGS) entry which is preliminary data.</text>
</comment>
<dbReference type="PROSITE" id="PS50103">
    <property type="entry name" value="ZF_C3H1"/>
    <property type="match status" value="2"/>
</dbReference>
<proteinExistence type="predicted"/>
<evidence type="ECO:0000313" key="7">
    <source>
        <dbReference type="EMBL" id="OMJ27920.1"/>
    </source>
</evidence>
<reference evidence="8" key="1">
    <citation type="submission" date="2017-01" db="EMBL/GenBank/DDBJ databases">
        <authorList>
            <person name="Wang Y."/>
            <person name="White M."/>
            <person name="Kvist S."/>
            <person name="Moncalvo J.-M."/>
        </authorList>
    </citation>
    <scope>NUCLEOTIDE SEQUENCE [LARGE SCALE GENOMIC DNA]</scope>
    <source>
        <strain evidence="8">ID-206-W2</strain>
    </source>
</reference>
<feature type="region of interest" description="Disordered" evidence="5">
    <location>
        <begin position="373"/>
        <end position="401"/>
    </location>
</feature>
<dbReference type="Proteomes" id="UP000187429">
    <property type="component" value="Unassembled WGS sequence"/>
</dbReference>
<evidence type="ECO:0000256" key="1">
    <source>
        <dbReference type="ARBA" id="ARBA00022723"/>
    </source>
</evidence>
<feature type="compositionally biased region" description="Basic and acidic residues" evidence="5">
    <location>
        <begin position="390"/>
        <end position="400"/>
    </location>
</feature>
<keyword evidence="3 4" id="KW-0862">Zinc</keyword>
<feature type="domain" description="C3H1-type" evidence="6">
    <location>
        <begin position="271"/>
        <end position="294"/>
    </location>
</feature>
<dbReference type="EMBL" id="LSSM01000770">
    <property type="protein sequence ID" value="OMJ27920.1"/>
    <property type="molecule type" value="Genomic_DNA"/>
</dbReference>